<dbReference type="EC" id="2.7.1.26" evidence="15"/>
<dbReference type="Pfam" id="PF06574">
    <property type="entry name" value="FAD_syn"/>
    <property type="match status" value="1"/>
</dbReference>
<dbReference type="SUPFAM" id="SSF82114">
    <property type="entry name" value="Riboflavin kinase-like"/>
    <property type="match status" value="1"/>
</dbReference>
<keyword evidence="18" id="KW-1185">Reference proteome</keyword>
<accession>Q1INB8</accession>
<dbReference type="NCBIfam" id="TIGR00083">
    <property type="entry name" value="ribF"/>
    <property type="match status" value="1"/>
</dbReference>
<evidence type="ECO:0000256" key="13">
    <source>
        <dbReference type="ARBA" id="ARBA00047880"/>
    </source>
</evidence>
<dbReference type="Proteomes" id="UP000002432">
    <property type="component" value="Chromosome"/>
</dbReference>
<dbReference type="GO" id="GO:0008531">
    <property type="term" value="F:riboflavin kinase activity"/>
    <property type="evidence" value="ECO:0007669"/>
    <property type="project" value="UniProtKB-UniRule"/>
</dbReference>
<gene>
    <name evidence="17" type="ordered locus">Acid345_2631</name>
</gene>
<dbReference type="SMART" id="SM00904">
    <property type="entry name" value="Flavokinase"/>
    <property type="match status" value="1"/>
</dbReference>
<evidence type="ECO:0000256" key="10">
    <source>
        <dbReference type="ARBA" id="ARBA00022827"/>
    </source>
</evidence>
<comment type="catalytic activity">
    <reaction evidence="14 15">
        <text>FMN + ATP + H(+) = FAD + diphosphate</text>
        <dbReference type="Rhea" id="RHEA:17237"/>
        <dbReference type="ChEBI" id="CHEBI:15378"/>
        <dbReference type="ChEBI" id="CHEBI:30616"/>
        <dbReference type="ChEBI" id="CHEBI:33019"/>
        <dbReference type="ChEBI" id="CHEBI:57692"/>
        <dbReference type="ChEBI" id="CHEBI:58210"/>
        <dbReference type="EC" id="2.7.7.2"/>
    </reaction>
</comment>
<comment type="catalytic activity">
    <reaction evidence="13 15">
        <text>riboflavin + ATP = FMN + ADP + H(+)</text>
        <dbReference type="Rhea" id="RHEA:14357"/>
        <dbReference type="ChEBI" id="CHEBI:15378"/>
        <dbReference type="ChEBI" id="CHEBI:30616"/>
        <dbReference type="ChEBI" id="CHEBI:57986"/>
        <dbReference type="ChEBI" id="CHEBI:58210"/>
        <dbReference type="ChEBI" id="CHEBI:456216"/>
        <dbReference type="EC" id="2.7.1.26"/>
    </reaction>
</comment>
<dbReference type="KEGG" id="aba:Acid345_2631"/>
<evidence type="ECO:0000313" key="18">
    <source>
        <dbReference type="Proteomes" id="UP000002432"/>
    </source>
</evidence>
<comment type="pathway">
    <text evidence="2 15">Cofactor biosynthesis; FAD biosynthesis; FAD from FMN: step 1/1.</text>
</comment>
<dbReference type="RefSeq" id="WP_011523433.1">
    <property type="nucleotide sequence ID" value="NC_008009.1"/>
</dbReference>
<evidence type="ECO:0000256" key="12">
    <source>
        <dbReference type="ARBA" id="ARBA00023268"/>
    </source>
</evidence>
<dbReference type="PIRSF" id="PIRSF004491">
    <property type="entry name" value="FAD_Synth"/>
    <property type="match status" value="1"/>
</dbReference>
<dbReference type="Pfam" id="PF01687">
    <property type="entry name" value="Flavokinase"/>
    <property type="match status" value="1"/>
</dbReference>
<keyword evidence="11 15" id="KW-0067">ATP-binding</keyword>
<keyword evidence="9 15" id="KW-0418">Kinase</keyword>
<dbReference type="OrthoDB" id="9803667at2"/>
<evidence type="ECO:0000256" key="5">
    <source>
        <dbReference type="ARBA" id="ARBA00022643"/>
    </source>
</evidence>
<proteinExistence type="inferred from homology"/>
<dbReference type="EnsemblBacteria" id="ABF41632">
    <property type="protein sequence ID" value="ABF41632"/>
    <property type="gene ID" value="Acid345_2631"/>
</dbReference>
<dbReference type="AlphaFoldDB" id="Q1INB8"/>
<feature type="domain" description="Riboflavin kinase" evidence="16">
    <location>
        <begin position="183"/>
        <end position="308"/>
    </location>
</feature>
<evidence type="ECO:0000256" key="4">
    <source>
        <dbReference type="ARBA" id="ARBA00022630"/>
    </source>
</evidence>
<dbReference type="InterPro" id="IPR015865">
    <property type="entry name" value="Riboflavin_kinase_bac/euk"/>
</dbReference>
<dbReference type="InterPro" id="IPR023468">
    <property type="entry name" value="Riboflavin_kinase"/>
</dbReference>
<protein>
    <recommendedName>
        <fullName evidence="15">Riboflavin biosynthesis protein</fullName>
    </recommendedName>
    <domain>
        <recommendedName>
            <fullName evidence="15">Riboflavin kinase</fullName>
            <ecNumber evidence="15">2.7.1.26</ecNumber>
        </recommendedName>
        <alternativeName>
            <fullName evidence="15">Flavokinase</fullName>
        </alternativeName>
    </domain>
    <domain>
        <recommendedName>
            <fullName evidence="15">FMN adenylyltransferase</fullName>
            <ecNumber evidence="15">2.7.7.2</ecNumber>
        </recommendedName>
        <alternativeName>
            <fullName evidence="15">FAD pyrophosphorylase</fullName>
        </alternativeName>
        <alternativeName>
            <fullName evidence="15">FAD synthase</fullName>
        </alternativeName>
    </domain>
</protein>
<dbReference type="Gene3D" id="3.40.50.620">
    <property type="entry name" value="HUPs"/>
    <property type="match status" value="1"/>
</dbReference>
<dbReference type="InterPro" id="IPR023465">
    <property type="entry name" value="Riboflavin_kinase_dom_sf"/>
</dbReference>
<dbReference type="EMBL" id="CP000360">
    <property type="protein sequence ID" value="ABF41632.1"/>
    <property type="molecule type" value="Genomic_DNA"/>
</dbReference>
<organism evidence="17 18">
    <name type="scientific">Koribacter versatilis (strain Ellin345)</name>
    <dbReference type="NCBI Taxonomy" id="204669"/>
    <lineage>
        <taxon>Bacteria</taxon>
        <taxon>Pseudomonadati</taxon>
        <taxon>Acidobacteriota</taxon>
        <taxon>Terriglobia</taxon>
        <taxon>Terriglobales</taxon>
        <taxon>Candidatus Korobacteraceae</taxon>
        <taxon>Candidatus Korobacter</taxon>
    </lineage>
</organism>
<keyword evidence="7 15" id="KW-0548">Nucleotidyltransferase</keyword>
<evidence type="ECO:0000313" key="17">
    <source>
        <dbReference type="EMBL" id="ABF41632.1"/>
    </source>
</evidence>
<evidence type="ECO:0000256" key="2">
    <source>
        <dbReference type="ARBA" id="ARBA00004726"/>
    </source>
</evidence>
<keyword evidence="10 15" id="KW-0274">FAD</keyword>
<evidence type="ECO:0000256" key="14">
    <source>
        <dbReference type="ARBA" id="ARBA00049494"/>
    </source>
</evidence>
<dbReference type="GO" id="GO:0003919">
    <property type="term" value="F:FMN adenylyltransferase activity"/>
    <property type="evidence" value="ECO:0007669"/>
    <property type="project" value="UniProtKB-UniRule"/>
</dbReference>
<dbReference type="GO" id="GO:0005524">
    <property type="term" value="F:ATP binding"/>
    <property type="evidence" value="ECO:0007669"/>
    <property type="project" value="UniProtKB-UniRule"/>
</dbReference>
<keyword evidence="8 15" id="KW-0547">Nucleotide-binding</keyword>
<dbReference type="Gene3D" id="2.40.30.30">
    <property type="entry name" value="Riboflavin kinase-like"/>
    <property type="match status" value="1"/>
</dbReference>
<dbReference type="UniPathway" id="UPA00277">
    <property type="reaction ID" value="UER00407"/>
</dbReference>
<dbReference type="PANTHER" id="PTHR22749">
    <property type="entry name" value="RIBOFLAVIN KINASE/FMN ADENYLYLTRANSFERASE"/>
    <property type="match status" value="1"/>
</dbReference>
<dbReference type="InterPro" id="IPR015864">
    <property type="entry name" value="FAD_synthase"/>
</dbReference>
<dbReference type="FunFam" id="3.40.50.620:FF:000021">
    <property type="entry name" value="Riboflavin biosynthesis protein"/>
    <property type="match status" value="1"/>
</dbReference>
<evidence type="ECO:0000256" key="6">
    <source>
        <dbReference type="ARBA" id="ARBA00022679"/>
    </source>
</evidence>
<sequence>MDVFRSLDEIPAGYGPTVVAIGNFDGVHRAHQRVLKALVNRAHHIGGKAIAITFDPHPTRILRPDSAPKLLTPLALKLRLMAATGVDATLVLPFTRDLSNLSPREFVQRILVEKLATKEVHEGYNFHFGHKASGNILTLEELGRELGFVVKIYPEMKLRQHTVSSSEVRKLIAAGEMSRARTLLGRSFSVVSHPGRGRGFGHKYTVPTINLVEYNEQVPGNGVYITTTRVANETFDSVTNVGVRPTFGDDGFAIETHLLNFHPIELTAQTEVEITFLKRIRDEIKFPHTDALKAQIGRDVKTALRYFKLHTRYAR</sequence>
<dbReference type="CDD" id="cd02064">
    <property type="entry name" value="FAD_synthetase_N"/>
    <property type="match status" value="1"/>
</dbReference>
<evidence type="ECO:0000256" key="9">
    <source>
        <dbReference type="ARBA" id="ARBA00022777"/>
    </source>
</evidence>
<evidence type="ECO:0000256" key="3">
    <source>
        <dbReference type="ARBA" id="ARBA00005201"/>
    </source>
</evidence>
<evidence type="ECO:0000256" key="1">
    <source>
        <dbReference type="ARBA" id="ARBA00002121"/>
    </source>
</evidence>
<keyword evidence="12" id="KW-0511">Multifunctional enzyme</keyword>
<name>Q1INB8_KORVE</name>
<dbReference type="UniPathway" id="UPA00276">
    <property type="reaction ID" value="UER00406"/>
</dbReference>
<dbReference type="NCBIfam" id="NF004162">
    <property type="entry name" value="PRK05627.1-5"/>
    <property type="match status" value="1"/>
</dbReference>
<keyword evidence="6 15" id="KW-0808">Transferase</keyword>
<evidence type="ECO:0000256" key="7">
    <source>
        <dbReference type="ARBA" id="ARBA00022695"/>
    </source>
</evidence>
<dbReference type="eggNOG" id="COG0196">
    <property type="taxonomic scope" value="Bacteria"/>
</dbReference>
<evidence type="ECO:0000256" key="8">
    <source>
        <dbReference type="ARBA" id="ARBA00022741"/>
    </source>
</evidence>
<evidence type="ECO:0000256" key="11">
    <source>
        <dbReference type="ARBA" id="ARBA00022840"/>
    </source>
</evidence>
<dbReference type="EC" id="2.7.7.2" evidence="15"/>
<dbReference type="PANTHER" id="PTHR22749:SF6">
    <property type="entry name" value="RIBOFLAVIN KINASE"/>
    <property type="match status" value="1"/>
</dbReference>
<evidence type="ECO:0000256" key="15">
    <source>
        <dbReference type="PIRNR" id="PIRNR004491"/>
    </source>
</evidence>
<dbReference type="STRING" id="204669.Acid345_2631"/>
<reference evidence="17 18" key="1">
    <citation type="journal article" date="2009" name="Appl. Environ. Microbiol.">
        <title>Three genomes from the phylum Acidobacteria provide insight into the lifestyles of these microorganisms in soils.</title>
        <authorList>
            <person name="Ward N.L."/>
            <person name="Challacombe J.F."/>
            <person name="Janssen P.H."/>
            <person name="Henrissat B."/>
            <person name="Coutinho P.M."/>
            <person name="Wu M."/>
            <person name="Xie G."/>
            <person name="Haft D.H."/>
            <person name="Sait M."/>
            <person name="Badger J."/>
            <person name="Barabote R.D."/>
            <person name="Bradley B."/>
            <person name="Brettin T.S."/>
            <person name="Brinkac L.M."/>
            <person name="Bruce D."/>
            <person name="Creasy T."/>
            <person name="Daugherty S.C."/>
            <person name="Davidsen T.M."/>
            <person name="DeBoy R.T."/>
            <person name="Detter J.C."/>
            <person name="Dodson R.J."/>
            <person name="Durkin A.S."/>
            <person name="Ganapathy A."/>
            <person name="Gwinn-Giglio M."/>
            <person name="Han C.S."/>
            <person name="Khouri H."/>
            <person name="Kiss H."/>
            <person name="Kothari S.P."/>
            <person name="Madupu R."/>
            <person name="Nelson K.E."/>
            <person name="Nelson W.C."/>
            <person name="Paulsen I."/>
            <person name="Penn K."/>
            <person name="Ren Q."/>
            <person name="Rosovitz M.J."/>
            <person name="Selengut J.D."/>
            <person name="Shrivastava S."/>
            <person name="Sullivan S.A."/>
            <person name="Tapia R."/>
            <person name="Thompson L.S."/>
            <person name="Watkins K.L."/>
            <person name="Yang Q."/>
            <person name="Yu C."/>
            <person name="Zafar N."/>
            <person name="Zhou L."/>
            <person name="Kuske C.R."/>
        </authorList>
    </citation>
    <scope>NUCLEOTIDE SEQUENCE [LARGE SCALE GENOMIC DNA]</scope>
    <source>
        <strain evidence="17 18">Ellin345</strain>
    </source>
</reference>
<evidence type="ECO:0000259" key="16">
    <source>
        <dbReference type="SMART" id="SM00904"/>
    </source>
</evidence>
<dbReference type="GO" id="GO:0006747">
    <property type="term" value="P:FAD biosynthetic process"/>
    <property type="evidence" value="ECO:0007669"/>
    <property type="project" value="UniProtKB-UniRule"/>
</dbReference>
<dbReference type="HOGENOM" id="CLU_048437_0_0_0"/>
<keyword evidence="4 15" id="KW-0285">Flavoprotein</keyword>
<dbReference type="InterPro" id="IPR002606">
    <property type="entry name" value="Riboflavin_kinase_bac"/>
</dbReference>
<comment type="similarity">
    <text evidence="15">Belongs to the ribF family.</text>
</comment>
<dbReference type="InterPro" id="IPR014729">
    <property type="entry name" value="Rossmann-like_a/b/a_fold"/>
</dbReference>
<dbReference type="GO" id="GO:0009398">
    <property type="term" value="P:FMN biosynthetic process"/>
    <property type="evidence" value="ECO:0007669"/>
    <property type="project" value="UniProtKB-UniRule"/>
</dbReference>
<comment type="pathway">
    <text evidence="3 15">Cofactor biosynthesis; FMN biosynthesis; FMN from riboflavin (ATP route): step 1/1.</text>
</comment>
<dbReference type="SUPFAM" id="SSF52374">
    <property type="entry name" value="Nucleotidylyl transferase"/>
    <property type="match status" value="1"/>
</dbReference>
<keyword evidence="5 15" id="KW-0288">FMN</keyword>
<dbReference type="GO" id="GO:0009231">
    <property type="term" value="P:riboflavin biosynthetic process"/>
    <property type="evidence" value="ECO:0007669"/>
    <property type="project" value="InterPro"/>
</dbReference>
<comment type="function">
    <text evidence="1">Catalyzes the phosphorylation of riboflavin to FMN followed by the adenylation of FMN to FAD.</text>
</comment>